<protein>
    <recommendedName>
        <fullName evidence="6">Acetate kinase</fullName>
        <ecNumber evidence="6">2.7.2.1</ecNumber>
    </recommendedName>
    <alternativeName>
        <fullName evidence="6">Acetokinase</fullName>
    </alternativeName>
</protein>
<feature type="binding site" evidence="6">
    <location>
        <position position="16"/>
    </location>
    <ligand>
        <name>ATP</name>
        <dbReference type="ChEBI" id="CHEBI:30616"/>
    </ligand>
</feature>
<evidence type="ECO:0000256" key="3">
    <source>
        <dbReference type="ARBA" id="ARBA00022741"/>
    </source>
</evidence>
<feature type="binding site" evidence="6">
    <location>
        <position position="381"/>
    </location>
    <ligand>
        <name>Mg(2+)</name>
        <dbReference type="ChEBI" id="CHEBI:18420"/>
    </ligand>
</feature>
<dbReference type="HAMAP" id="MF_00020">
    <property type="entry name" value="Acetate_kinase"/>
    <property type="match status" value="1"/>
</dbReference>
<dbReference type="Pfam" id="PF00871">
    <property type="entry name" value="Acetate_kinase"/>
    <property type="match status" value="1"/>
</dbReference>
<feature type="site" description="Transition state stabilizer" evidence="6">
    <location>
        <position position="240"/>
    </location>
</feature>
<accession>A0ABY2SPU8</accession>
<proteinExistence type="inferred from homology"/>
<reference evidence="8 9" key="1">
    <citation type="submission" date="2019-04" db="EMBL/GenBank/DDBJ databases">
        <authorList>
            <person name="Li M."/>
            <person name="Gao C."/>
        </authorList>
    </citation>
    <scope>NUCLEOTIDE SEQUENCE [LARGE SCALE GENOMIC DNA]</scope>
    <source>
        <strain evidence="8 9">BGMRC 2031</strain>
    </source>
</reference>
<comment type="subcellular location">
    <subcellularLocation>
        <location evidence="6">Cytoplasm</location>
    </subcellularLocation>
</comment>
<dbReference type="NCBIfam" id="TIGR00016">
    <property type="entry name" value="ackA"/>
    <property type="match status" value="1"/>
</dbReference>
<feature type="site" description="Transition state stabilizer" evidence="6">
    <location>
        <position position="179"/>
    </location>
</feature>
<gene>
    <name evidence="6" type="primary">ackA</name>
    <name evidence="8" type="ORF">FCN80_02585</name>
</gene>
<evidence type="ECO:0000256" key="6">
    <source>
        <dbReference type="HAMAP-Rule" id="MF_00020"/>
    </source>
</evidence>
<dbReference type="InterPro" id="IPR043129">
    <property type="entry name" value="ATPase_NBD"/>
</dbReference>
<dbReference type="Proteomes" id="UP000305202">
    <property type="component" value="Unassembled WGS sequence"/>
</dbReference>
<feature type="binding site" evidence="6">
    <location>
        <begin position="330"/>
        <end position="334"/>
    </location>
    <ligand>
        <name>ATP</name>
        <dbReference type="ChEBI" id="CHEBI:30616"/>
    </ligand>
</feature>
<feature type="active site" description="Proton donor/acceptor" evidence="6">
    <location>
        <position position="147"/>
    </location>
</feature>
<dbReference type="PROSITE" id="PS01076">
    <property type="entry name" value="ACETATE_KINASE_2"/>
    <property type="match status" value="1"/>
</dbReference>
<dbReference type="InterPro" id="IPR000890">
    <property type="entry name" value="Aliphatic_acid_kin_short-chain"/>
</dbReference>
<evidence type="ECO:0000313" key="8">
    <source>
        <dbReference type="EMBL" id="TKI08059.1"/>
    </source>
</evidence>
<dbReference type="EMBL" id="SZPQ01000002">
    <property type="protein sequence ID" value="TKI08059.1"/>
    <property type="molecule type" value="Genomic_DNA"/>
</dbReference>
<keyword evidence="9" id="KW-1185">Reference proteome</keyword>
<dbReference type="SUPFAM" id="SSF53067">
    <property type="entry name" value="Actin-like ATPase domain"/>
    <property type="match status" value="2"/>
</dbReference>
<evidence type="ECO:0000313" key="9">
    <source>
        <dbReference type="Proteomes" id="UP000305202"/>
    </source>
</evidence>
<keyword evidence="4 6" id="KW-0418">Kinase</keyword>
<dbReference type="PANTHER" id="PTHR21060">
    <property type="entry name" value="ACETATE KINASE"/>
    <property type="match status" value="1"/>
</dbReference>
<sequence length="404" mass="43767">MTQLILAVNAGSSSLKFELFAMPEETTLAKGVFERLGSGCARFTLQNGERQVQQDLSIATHRQAADVLLDTLLEQGILPSPAAVAGVGHRIAHGGEFFQDSALIDAQALAAIDQLGLLAPLHNPVNALGVRAFQQRLPDAVAVGVFDTAFHQTIREAGYIYPLPYHYYRQYGIRRYGFHGTSHKYVAQTCAGLMGRDWRELRIISCHLGNGASLCAIDHGRSAATSMGFTPLAGLMMGTRCGDIDPSILPFIADREKKSAQQLLEIMNNRSGLLGISGISNDCRDIVSAIAAGNSRAALALEMFTDRIRTGIGGYAAQMGGVDAVIFTAGIGEHSVEVRRQVCRNLAFLGIRLDEDKNRRHDVFIHQDGAPVVLAVIPTHEELMIARDVMRVGLGQMQEVRHVG</sequence>
<dbReference type="PRINTS" id="PR00471">
    <property type="entry name" value="ACETATEKNASE"/>
</dbReference>
<comment type="cofactor">
    <cofactor evidence="6">
        <name>Mg(2+)</name>
        <dbReference type="ChEBI" id="CHEBI:18420"/>
    </cofactor>
    <cofactor evidence="6">
        <name>Mn(2+)</name>
        <dbReference type="ChEBI" id="CHEBI:29035"/>
    </cofactor>
    <text evidence="6">Mg(2+). Can also accept Mn(2+).</text>
</comment>
<keyword evidence="6" id="KW-0479">Metal-binding</keyword>
<feature type="binding site" evidence="6">
    <location>
        <position position="90"/>
    </location>
    <ligand>
        <name>substrate</name>
    </ligand>
</feature>
<dbReference type="PROSITE" id="PS01075">
    <property type="entry name" value="ACETATE_KINASE_1"/>
    <property type="match status" value="1"/>
</dbReference>
<dbReference type="Gene3D" id="3.30.420.40">
    <property type="match status" value="2"/>
</dbReference>
<keyword evidence="6" id="KW-0963">Cytoplasm</keyword>
<feature type="binding site" evidence="6">
    <location>
        <position position="9"/>
    </location>
    <ligand>
        <name>Mg(2+)</name>
        <dbReference type="ChEBI" id="CHEBI:18420"/>
    </ligand>
</feature>
<comment type="pathway">
    <text evidence="6">Metabolic intermediate biosynthesis; acetyl-CoA biosynthesis; acetyl-CoA from acetate: step 1/2.</text>
</comment>
<dbReference type="EC" id="2.7.2.1" evidence="6"/>
<evidence type="ECO:0000256" key="2">
    <source>
        <dbReference type="ARBA" id="ARBA00022679"/>
    </source>
</evidence>
<comment type="similarity">
    <text evidence="1 6 7">Belongs to the acetokinase family.</text>
</comment>
<evidence type="ECO:0000256" key="1">
    <source>
        <dbReference type="ARBA" id="ARBA00008748"/>
    </source>
</evidence>
<dbReference type="PIRSF" id="PIRSF000722">
    <property type="entry name" value="Acetate_prop_kin"/>
    <property type="match status" value="1"/>
</dbReference>
<comment type="subunit">
    <text evidence="6">Homodimer.</text>
</comment>
<evidence type="ECO:0000256" key="5">
    <source>
        <dbReference type="ARBA" id="ARBA00022840"/>
    </source>
</evidence>
<keyword evidence="2 6" id="KW-0808">Transferase</keyword>
<dbReference type="RefSeq" id="WP_136988332.1">
    <property type="nucleotide sequence ID" value="NZ_SZPQ01000002.1"/>
</dbReference>
<feature type="binding site" evidence="6">
    <location>
        <begin position="207"/>
        <end position="211"/>
    </location>
    <ligand>
        <name>ATP</name>
        <dbReference type="ChEBI" id="CHEBI:30616"/>
    </ligand>
</feature>
<comment type="caution">
    <text evidence="8">The sequence shown here is derived from an EMBL/GenBank/DDBJ whole genome shotgun (WGS) entry which is preliminary data.</text>
</comment>
<keyword evidence="5 6" id="KW-0067">ATP-binding</keyword>
<organism evidence="8 9">
    <name type="scientific">Martelella alba</name>
    <dbReference type="NCBI Taxonomy" id="2590451"/>
    <lineage>
        <taxon>Bacteria</taxon>
        <taxon>Pseudomonadati</taxon>
        <taxon>Pseudomonadota</taxon>
        <taxon>Alphaproteobacteria</taxon>
        <taxon>Hyphomicrobiales</taxon>
        <taxon>Aurantimonadaceae</taxon>
        <taxon>Martelella</taxon>
    </lineage>
</organism>
<keyword evidence="6" id="KW-0460">Magnesium</keyword>
<dbReference type="InterPro" id="IPR023865">
    <property type="entry name" value="Aliphatic_acid_kinase_CS"/>
</dbReference>
<dbReference type="GO" id="GO:0016301">
    <property type="term" value="F:kinase activity"/>
    <property type="evidence" value="ECO:0007669"/>
    <property type="project" value="UniProtKB-KW"/>
</dbReference>
<evidence type="ECO:0000256" key="4">
    <source>
        <dbReference type="ARBA" id="ARBA00022777"/>
    </source>
</evidence>
<comment type="function">
    <text evidence="6">Catalyzes the formation of acetyl phosphate from acetate and ATP. Can also catalyze the reverse reaction.</text>
</comment>
<evidence type="ECO:0000256" key="7">
    <source>
        <dbReference type="RuleBase" id="RU003835"/>
    </source>
</evidence>
<feature type="binding site" evidence="6">
    <location>
        <begin position="282"/>
        <end position="284"/>
    </location>
    <ligand>
        <name>ATP</name>
        <dbReference type="ChEBI" id="CHEBI:30616"/>
    </ligand>
</feature>
<dbReference type="CDD" id="cd24010">
    <property type="entry name" value="ASKHA_NBD_AcK_PK"/>
    <property type="match status" value="1"/>
</dbReference>
<dbReference type="PANTHER" id="PTHR21060:SF15">
    <property type="entry name" value="ACETATE KINASE-RELATED"/>
    <property type="match status" value="1"/>
</dbReference>
<comment type="catalytic activity">
    <reaction evidence="6">
        <text>acetate + ATP = acetyl phosphate + ADP</text>
        <dbReference type="Rhea" id="RHEA:11352"/>
        <dbReference type="ChEBI" id="CHEBI:22191"/>
        <dbReference type="ChEBI" id="CHEBI:30089"/>
        <dbReference type="ChEBI" id="CHEBI:30616"/>
        <dbReference type="ChEBI" id="CHEBI:456216"/>
        <dbReference type="EC" id="2.7.2.1"/>
    </reaction>
</comment>
<name>A0ABY2SPU8_9HYPH</name>
<keyword evidence="3 6" id="KW-0547">Nucleotide-binding</keyword>
<dbReference type="InterPro" id="IPR004372">
    <property type="entry name" value="Ac/propionate_kinase"/>
</dbReference>